<comment type="similarity">
    <text evidence="7">Belongs to the binding-protein-dependent transport system permease family.</text>
</comment>
<evidence type="ECO:0000256" key="2">
    <source>
        <dbReference type="ARBA" id="ARBA00022448"/>
    </source>
</evidence>
<feature type="transmembrane region" description="Helical" evidence="7">
    <location>
        <begin position="141"/>
        <end position="163"/>
    </location>
</feature>
<evidence type="ECO:0000256" key="7">
    <source>
        <dbReference type="RuleBase" id="RU363032"/>
    </source>
</evidence>
<feature type="transmembrane region" description="Helical" evidence="7">
    <location>
        <begin position="12"/>
        <end position="29"/>
    </location>
</feature>
<sequence>MGSFIARRSLQSLVALAGLIVLVFFAARLTGSPADLYLPIDASVEARQAFNEKHGFNDPLTEQFGRFLVDLARFDLGHSIRKDRPALEVVLEAIPTTLALAAVTMTLAVAGAILVGSLAARRPGGAVDRLGSTLSLAAASAPDFWVAISAILLFAVALGWLPTSGMGTFWHWIMPVGVLLIRPFGILVQVVRGSMLGALSAPYVKTARAKGIRERTVVFVHALRNGLLPVITVAGDQAAGIVNGAVIVETIFGWPGIGKLMIDSIIQRDFAVIQASILVTAAIIFAMNIVIDLAYGLLDPRVRHA</sequence>
<evidence type="ECO:0000256" key="6">
    <source>
        <dbReference type="ARBA" id="ARBA00023136"/>
    </source>
</evidence>
<keyword evidence="6 7" id="KW-0472">Membrane</keyword>
<dbReference type="RefSeq" id="WP_327787853.1">
    <property type="nucleotide sequence ID" value="NZ_JARGEQ010000019.1"/>
</dbReference>
<name>A0AAP3XQR3_9PROT</name>
<evidence type="ECO:0000313" key="10">
    <source>
        <dbReference type="Proteomes" id="UP001301140"/>
    </source>
</evidence>
<gene>
    <name evidence="9" type="ORF">PZ740_03435</name>
</gene>
<evidence type="ECO:0000256" key="5">
    <source>
        <dbReference type="ARBA" id="ARBA00022989"/>
    </source>
</evidence>
<feature type="transmembrane region" description="Helical" evidence="7">
    <location>
        <begin position="98"/>
        <end position="120"/>
    </location>
</feature>
<evidence type="ECO:0000256" key="3">
    <source>
        <dbReference type="ARBA" id="ARBA00022475"/>
    </source>
</evidence>
<evidence type="ECO:0000256" key="1">
    <source>
        <dbReference type="ARBA" id="ARBA00004651"/>
    </source>
</evidence>
<accession>A0AAP3XQR3</accession>
<dbReference type="Gene3D" id="1.10.3720.10">
    <property type="entry name" value="MetI-like"/>
    <property type="match status" value="1"/>
</dbReference>
<dbReference type="SUPFAM" id="SSF161098">
    <property type="entry name" value="MetI-like"/>
    <property type="match status" value="1"/>
</dbReference>
<dbReference type="CDD" id="cd06261">
    <property type="entry name" value="TM_PBP2"/>
    <property type="match status" value="1"/>
</dbReference>
<dbReference type="EMBL" id="JARGEQ010000019">
    <property type="protein sequence ID" value="MDF1585435.1"/>
    <property type="molecule type" value="Genomic_DNA"/>
</dbReference>
<dbReference type="Pfam" id="PF00528">
    <property type="entry name" value="BPD_transp_1"/>
    <property type="match status" value="1"/>
</dbReference>
<dbReference type="PROSITE" id="PS50928">
    <property type="entry name" value="ABC_TM1"/>
    <property type="match status" value="1"/>
</dbReference>
<evidence type="ECO:0000256" key="4">
    <source>
        <dbReference type="ARBA" id="ARBA00022692"/>
    </source>
</evidence>
<dbReference type="GO" id="GO:0055085">
    <property type="term" value="P:transmembrane transport"/>
    <property type="evidence" value="ECO:0007669"/>
    <property type="project" value="InterPro"/>
</dbReference>
<evidence type="ECO:0000313" key="9">
    <source>
        <dbReference type="EMBL" id="MDF1585435.1"/>
    </source>
</evidence>
<feature type="transmembrane region" description="Helical" evidence="7">
    <location>
        <begin position="270"/>
        <end position="291"/>
    </location>
</feature>
<dbReference type="GO" id="GO:0005886">
    <property type="term" value="C:plasma membrane"/>
    <property type="evidence" value="ECO:0007669"/>
    <property type="project" value="UniProtKB-SubCell"/>
</dbReference>
<keyword evidence="5 7" id="KW-1133">Transmembrane helix</keyword>
<comment type="subcellular location">
    <subcellularLocation>
        <location evidence="1 7">Cell membrane</location>
        <topology evidence="1 7">Multi-pass membrane protein</topology>
    </subcellularLocation>
</comment>
<dbReference type="PANTHER" id="PTHR43163">
    <property type="entry name" value="DIPEPTIDE TRANSPORT SYSTEM PERMEASE PROTEIN DPPB-RELATED"/>
    <property type="match status" value="1"/>
</dbReference>
<protein>
    <submittedName>
        <fullName evidence="9">ABC transporter permease</fullName>
    </submittedName>
</protein>
<comment type="caution">
    <text evidence="9">The sequence shown here is derived from an EMBL/GenBank/DDBJ whole genome shotgun (WGS) entry which is preliminary data.</text>
</comment>
<feature type="transmembrane region" description="Helical" evidence="7">
    <location>
        <begin position="169"/>
        <end position="191"/>
    </location>
</feature>
<dbReference type="AlphaFoldDB" id="A0AAP3XQR3"/>
<keyword evidence="3" id="KW-1003">Cell membrane</keyword>
<organism evidence="9 10">
    <name type="scientific">Marinimicrococcus flavescens</name>
    <dbReference type="NCBI Taxonomy" id="3031815"/>
    <lineage>
        <taxon>Bacteria</taxon>
        <taxon>Pseudomonadati</taxon>
        <taxon>Pseudomonadota</taxon>
        <taxon>Alphaproteobacteria</taxon>
        <taxon>Geminicoccales</taxon>
        <taxon>Geminicoccaceae</taxon>
        <taxon>Marinimicrococcus</taxon>
    </lineage>
</organism>
<proteinExistence type="inferred from homology"/>
<reference evidence="9 10" key="1">
    <citation type="submission" date="2023-03" db="EMBL/GenBank/DDBJ databases">
        <title>YIM 152171 draft genome.</title>
        <authorList>
            <person name="Yang Z."/>
        </authorList>
    </citation>
    <scope>NUCLEOTIDE SEQUENCE [LARGE SCALE GENOMIC DNA]</scope>
    <source>
        <strain evidence="9 10">YIM 152171</strain>
    </source>
</reference>
<feature type="domain" description="ABC transmembrane type-1" evidence="8">
    <location>
        <begin position="94"/>
        <end position="291"/>
    </location>
</feature>
<dbReference type="Proteomes" id="UP001301140">
    <property type="component" value="Unassembled WGS sequence"/>
</dbReference>
<keyword evidence="2 7" id="KW-0813">Transport</keyword>
<evidence type="ECO:0000259" key="8">
    <source>
        <dbReference type="PROSITE" id="PS50928"/>
    </source>
</evidence>
<dbReference type="InterPro" id="IPR000515">
    <property type="entry name" value="MetI-like"/>
</dbReference>
<keyword evidence="10" id="KW-1185">Reference proteome</keyword>
<keyword evidence="4 7" id="KW-0812">Transmembrane</keyword>
<dbReference type="PANTHER" id="PTHR43163:SF6">
    <property type="entry name" value="DIPEPTIDE TRANSPORT SYSTEM PERMEASE PROTEIN DPPB-RELATED"/>
    <property type="match status" value="1"/>
</dbReference>
<dbReference type="InterPro" id="IPR035906">
    <property type="entry name" value="MetI-like_sf"/>
</dbReference>